<dbReference type="Pfam" id="PF00528">
    <property type="entry name" value="BPD_transp_1"/>
    <property type="match status" value="1"/>
</dbReference>
<evidence type="ECO:0000256" key="7">
    <source>
        <dbReference type="RuleBase" id="RU363032"/>
    </source>
</evidence>
<keyword evidence="6 7" id="KW-0472">Membrane</keyword>
<dbReference type="GO" id="GO:0005886">
    <property type="term" value="C:plasma membrane"/>
    <property type="evidence" value="ECO:0007669"/>
    <property type="project" value="UniProtKB-SubCell"/>
</dbReference>
<evidence type="ECO:0000256" key="2">
    <source>
        <dbReference type="ARBA" id="ARBA00022448"/>
    </source>
</evidence>
<dbReference type="KEGG" id="mas:Mahau_1332"/>
<dbReference type="AlphaFoldDB" id="F3ZWT3"/>
<organism evidence="9 10">
    <name type="scientific">Mahella australiensis (strain DSM 15567 / CIP 107919 / 50-1 BON)</name>
    <dbReference type="NCBI Taxonomy" id="697281"/>
    <lineage>
        <taxon>Bacteria</taxon>
        <taxon>Bacillati</taxon>
        <taxon>Bacillota</taxon>
        <taxon>Clostridia</taxon>
        <taxon>Thermoanaerobacterales</taxon>
        <taxon>Thermoanaerobacterales Family IV. Incertae Sedis</taxon>
        <taxon>Mahella</taxon>
    </lineage>
</organism>
<feature type="transmembrane region" description="Helical" evidence="7">
    <location>
        <begin position="183"/>
        <end position="205"/>
    </location>
</feature>
<dbReference type="EMBL" id="CP002360">
    <property type="protein sequence ID" value="AEE96526.1"/>
    <property type="molecule type" value="Genomic_DNA"/>
</dbReference>
<protein>
    <submittedName>
        <fullName evidence="9">Binding-protein-dependent transport systems inner membrane component</fullName>
    </submittedName>
</protein>
<keyword evidence="3" id="KW-1003">Cell membrane</keyword>
<evidence type="ECO:0000256" key="6">
    <source>
        <dbReference type="ARBA" id="ARBA00023136"/>
    </source>
</evidence>
<dbReference type="PROSITE" id="PS50928">
    <property type="entry name" value="ABC_TM1"/>
    <property type="match status" value="1"/>
</dbReference>
<dbReference type="PANTHER" id="PTHR43744">
    <property type="entry name" value="ABC TRANSPORTER PERMEASE PROTEIN MG189-RELATED-RELATED"/>
    <property type="match status" value="1"/>
</dbReference>
<dbReference type="PANTHER" id="PTHR43744:SF9">
    <property type="entry name" value="POLYGALACTURONAN_RHAMNOGALACTURONAN TRANSPORT SYSTEM PERMEASE PROTEIN YTCP"/>
    <property type="match status" value="1"/>
</dbReference>
<evidence type="ECO:0000256" key="4">
    <source>
        <dbReference type="ARBA" id="ARBA00022692"/>
    </source>
</evidence>
<dbReference type="InterPro" id="IPR000515">
    <property type="entry name" value="MetI-like"/>
</dbReference>
<evidence type="ECO:0000256" key="1">
    <source>
        <dbReference type="ARBA" id="ARBA00004651"/>
    </source>
</evidence>
<name>F3ZWT3_MAHA5</name>
<feature type="transmembrane region" description="Helical" evidence="7">
    <location>
        <begin position="261"/>
        <end position="278"/>
    </location>
</feature>
<feature type="transmembrane region" description="Helical" evidence="7">
    <location>
        <begin position="79"/>
        <end position="98"/>
    </location>
</feature>
<dbReference type="Proteomes" id="UP000008457">
    <property type="component" value="Chromosome"/>
</dbReference>
<evidence type="ECO:0000313" key="10">
    <source>
        <dbReference type="Proteomes" id="UP000008457"/>
    </source>
</evidence>
<feature type="transmembrane region" description="Helical" evidence="7">
    <location>
        <begin position="110"/>
        <end position="130"/>
    </location>
</feature>
<proteinExistence type="inferred from homology"/>
<reference evidence="9 10" key="2">
    <citation type="journal article" date="2011" name="Stand. Genomic Sci.">
        <title>Complete genome sequence of Mahella australiensis type strain (50-1 BON).</title>
        <authorList>
            <person name="Sikorski J."/>
            <person name="Teshima H."/>
            <person name="Nolan M."/>
            <person name="Lucas S."/>
            <person name="Hammon N."/>
            <person name="Deshpande S."/>
            <person name="Cheng J.F."/>
            <person name="Pitluck S."/>
            <person name="Liolios K."/>
            <person name="Pagani I."/>
            <person name="Ivanova N."/>
            <person name="Huntemann M."/>
            <person name="Mavromatis K."/>
            <person name="Ovchinikova G."/>
            <person name="Pati A."/>
            <person name="Tapia R."/>
            <person name="Han C."/>
            <person name="Goodwin L."/>
            <person name="Chen A."/>
            <person name="Palaniappan K."/>
            <person name="Land M."/>
            <person name="Hauser L."/>
            <person name="Ngatchou-Djao O.D."/>
            <person name="Rohde M."/>
            <person name="Pukall R."/>
            <person name="Spring S."/>
            <person name="Abt B."/>
            <person name="Goker M."/>
            <person name="Detter J.C."/>
            <person name="Woyke T."/>
            <person name="Bristow J."/>
            <person name="Markowitz V."/>
            <person name="Hugenholtz P."/>
            <person name="Eisen J.A."/>
            <person name="Kyrpides N.C."/>
            <person name="Klenk H.P."/>
            <person name="Lapidus A."/>
        </authorList>
    </citation>
    <scope>NUCLEOTIDE SEQUENCE [LARGE SCALE GENOMIC DNA]</scope>
    <source>
        <strain evidence="10">DSM 15567 / CIP 107919 / 50-1 BON</strain>
    </source>
</reference>
<dbReference type="HOGENOM" id="CLU_016047_1_0_9"/>
<dbReference type="STRING" id="697281.Mahau_1332"/>
<feature type="transmembrane region" description="Helical" evidence="7">
    <location>
        <begin position="12"/>
        <end position="32"/>
    </location>
</feature>
<feature type="transmembrane region" description="Helical" evidence="7">
    <location>
        <begin position="142"/>
        <end position="162"/>
    </location>
</feature>
<sequence>MKVKRGSGEIIFDVLNYTLLILLAIVTIYPFWHTLVLSISARESAMGMSFRLWPTKLDFTSWEMIAGRSYMWNGFYNTVVRTVLGTAIAVILTVTTAYPLAKKTFPHRDFFTGLIIFTMLFGGGMIPTYVLVSGLGLMDSVWALVIPAAISPFNVVIVRNFFQSIPESLEESARIDGANDMLILWRIVLPLSTPVLATITLWILVGHWNAWFDAVLYIHDRGKFVLQQLLRELVVMNTVDPHIAVPQSDTAVPPMAESVKSAATMFATIPILIVYPFLQKYFTQGIMIGALKG</sequence>
<reference evidence="10" key="1">
    <citation type="submission" date="2010-11" db="EMBL/GenBank/DDBJ databases">
        <title>The complete genome of Mahella australiensis DSM 15567.</title>
        <authorList>
            <consortium name="US DOE Joint Genome Institute (JGI-PGF)"/>
            <person name="Lucas S."/>
            <person name="Copeland A."/>
            <person name="Lapidus A."/>
            <person name="Bruce D."/>
            <person name="Goodwin L."/>
            <person name="Pitluck S."/>
            <person name="Kyrpides N."/>
            <person name="Mavromatis K."/>
            <person name="Pagani I."/>
            <person name="Ivanova N."/>
            <person name="Teshima H."/>
            <person name="Brettin T."/>
            <person name="Detter J.C."/>
            <person name="Han C."/>
            <person name="Tapia R."/>
            <person name="Land M."/>
            <person name="Hauser L."/>
            <person name="Markowitz V."/>
            <person name="Cheng J.-F."/>
            <person name="Hugenholtz P."/>
            <person name="Woyke T."/>
            <person name="Wu D."/>
            <person name="Spring S."/>
            <person name="Pukall R."/>
            <person name="Steenblock K."/>
            <person name="Schneider S."/>
            <person name="Klenk H.-P."/>
            <person name="Eisen J.A."/>
        </authorList>
    </citation>
    <scope>NUCLEOTIDE SEQUENCE [LARGE SCALE GENOMIC DNA]</scope>
    <source>
        <strain evidence="10">DSM 15567 / CIP 107919 / 50-1 BON</strain>
    </source>
</reference>
<evidence type="ECO:0000256" key="5">
    <source>
        <dbReference type="ARBA" id="ARBA00022989"/>
    </source>
</evidence>
<keyword evidence="4 7" id="KW-0812">Transmembrane</keyword>
<keyword evidence="2 7" id="KW-0813">Transport</keyword>
<dbReference type="eggNOG" id="COG0395">
    <property type="taxonomic scope" value="Bacteria"/>
</dbReference>
<keyword evidence="10" id="KW-1185">Reference proteome</keyword>
<evidence type="ECO:0000259" key="8">
    <source>
        <dbReference type="PROSITE" id="PS50928"/>
    </source>
</evidence>
<feature type="domain" description="ABC transmembrane type-1" evidence="8">
    <location>
        <begin position="75"/>
        <end position="278"/>
    </location>
</feature>
<comment type="similarity">
    <text evidence="7">Belongs to the binding-protein-dependent transport system permease family.</text>
</comment>
<dbReference type="OrthoDB" id="157184at2"/>
<dbReference type="InterPro" id="IPR035906">
    <property type="entry name" value="MetI-like_sf"/>
</dbReference>
<evidence type="ECO:0000256" key="3">
    <source>
        <dbReference type="ARBA" id="ARBA00022475"/>
    </source>
</evidence>
<dbReference type="SUPFAM" id="SSF161098">
    <property type="entry name" value="MetI-like"/>
    <property type="match status" value="1"/>
</dbReference>
<evidence type="ECO:0000313" key="9">
    <source>
        <dbReference type="EMBL" id="AEE96526.1"/>
    </source>
</evidence>
<dbReference type="Gene3D" id="1.10.3720.10">
    <property type="entry name" value="MetI-like"/>
    <property type="match status" value="1"/>
</dbReference>
<keyword evidence="5 7" id="KW-1133">Transmembrane helix</keyword>
<dbReference type="CDD" id="cd06261">
    <property type="entry name" value="TM_PBP2"/>
    <property type="match status" value="1"/>
</dbReference>
<accession>F3ZWT3</accession>
<dbReference type="RefSeq" id="WP_013780956.1">
    <property type="nucleotide sequence ID" value="NC_015520.1"/>
</dbReference>
<dbReference type="GO" id="GO:0055085">
    <property type="term" value="P:transmembrane transport"/>
    <property type="evidence" value="ECO:0007669"/>
    <property type="project" value="InterPro"/>
</dbReference>
<gene>
    <name evidence="9" type="ordered locus">Mahau_1332</name>
</gene>
<comment type="subcellular location">
    <subcellularLocation>
        <location evidence="1 7">Cell membrane</location>
        <topology evidence="1 7">Multi-pass membrane protein</topology>
    </subcellularLocation>
</comment>